<evidence type="ECO:0000313" key="6">
    <source>
        <dbReference type="Proteomes" id="UP000250043"/>
    </source>
</evidence>
<dbReference type="Pfam" id="PF00808">
    <property type="entry name" value="CBFD_NFYB_HMF"/>
    <property type="match status" value="1"/>
</dbReference>
<dbReference type="AlphaFoldDB" id="A0A8E2AVP9"/>
<name>A0A8E2AVP9_9APHY</name>
<feature type="compositionally biased region" description="Basic and acidic residues" evidence="3">
    <location>
        <begin position="15"/>
        <end position="29"/>
    </location>
</feature>
<evidence type="ECO:0000256" key="2">
    <source>
        <dbReference type="ARBA" id="ARBA00023242"/>
    </source>
</evidence>
<dbReference type="InterPro" id="IPR050568">
    <property type="entry name" value="Transcr_DNA_Rep_Reg"/>
</dbReference>
<evidence type="ECO:0000256" key="3">
    <source>
        <dbReference type="SAM" id="MobiDB-lite"/>
    </source>
</evidence>
<evidence type="ECO:0000313" key="5">
    <source>
        <dbReference type="EMBL" id="OCH91893.1"/>
    </source>
</evidence>
<dbReference type="Gene3D" id="1.10.20.10">
    <property type="entry name" value="Histone, subunit A"/>
    <property type="match status" value="1"/>
</dbReference>
<evidence type="ECO:0000259" key="4">
    <source>
        <dbReference type="Pfam" id="PF00808"/>
    </source>
</evidence>
<accession>A0A8E2AVP9</accession>
<dbReference type="OrthoDB" id="636685at2759"/>
<keyword evidence="2" id="KW-0539">Nucleus</keyword>
<sequence>MSDALGSVPQQIAFDHGEDVEPQKEDDAPKANARKPKGEASVLIRQPGKSLLPYSRVHKVLKADEELPRIPKEVVHLISLATEEFTKRLAAATQRAAEREGRATIIHRDVAALVRRASEYIFLEEIIPWSAPQPPAQRKPKALQSAKGANNQAPTILDHFITKNSKEGESIENESGGTVVLNEDGTMSVGPP</sequence>
<dbReference type="InterPro" id="IPR009072">
    <property type="entry name" value="Histone-fold"/>
</dbReference>
<feature type="region of interest" description="Disordered" evidence="3">
    <location>
        <begin position="164"/>
        <end position="192"/>
    </location>
</feature>
<keyword evidence="6" id="KW-1185">Reference proteome</keyword>
<gene>
    <name evidence="5" type="ORF">OBBRIDRAFT_727982</name>
</gene>
<protein>
    <recommendedName>
        <fullName evidence="4">Transcription factor CBF/NF-Y/archaeal histone domain-containing protein</fullName>
    </recommendedName>
</protein>
<dbReference type="PANTHER" id="PTHR10252">
    <property type="entry name" value="HISTONE-LIKE TRANSCRIPTION FACTOR CCAAT-RELATED"/>
    <property type="match status" value="1"/>
</dbReference>
<organism evidence="5 6">
    <name type="scientific">Obba rivulosa</name>
    <dbReference type="NCBI Taxonomy" id="1052685"/>
    <lineage>
        <taxon>Eukaryota</taxon>
        <taxon>Fungi</taxon>
        <taxon>Dikarya</taxon>
        <taxon>Basidiomycota</taxon>
        <taxon>Agaricomycotina</taxon>
        <taxon>Agaricomycetes</taxon>
        <taxon>Polyporales</taxon>
        <taxon>Gelatoporiaceae</taxon>
        <taxon>Obba</taxon>
    </lineage>
</organism>
<dbReference type="InterPro" id="IPR003958">
    <property type="entry name" value="CBFA_NFYB_domain"/>
</dbReference>
<dbReference type="EMBL" id="KV722378">
    <property type="protein sequence ID" value="OCH91893.1"/>
    <property type="molecule type" value="Genomic_DNA"/>
</dbReference>
<dbReference type="PANTHER" id="PTHR10252:SF54">
    <property type="entry name" value="CHROMATIN ACCESSIBILITY COMPLEX PROTEIN 1"/>
    <property type="match status" value="1"/>
</dbReference>
<dbReference type="Proteomes" id="UP000250043">
    <property type="component" value="Unassembled WGS sequence"/>
</dbReference>
<comment type="subcellular location">
    <subcellularLocation>
        <location evidence="1">Nucleus</location>
    </subcellularLocation>
</comment>
<dbReference type="GO" id="GO:0008623">
    <property type="term" value="C:CHRAC"/>
    <property type="evidence" value="ECO:0007669"/>
    <property type="project" value="TreeGrafter"/>
</dbReference>
<evidence type="ECO:0000256" key="1">
    <source>
        <dbReference type="ARBA" id="ARBA00004123"/>
    </source>
</evidence>
<reference evidence="5 6" key="1">
    <citation type="submission" date="2016-07" db="EMBL/GenBank/DDBJ databases">
        <title>Draft genome of the white-rot fungus Obba rivulosa 3A-2.</title>
        <authorList>
            <consortium name="DOE Joint Genome Institute"/>
            <person name="Miettinen O."/>
            <person name="Riley R."/>
            <person name="Acob R."/>
            <person name="Barry K."/>
            <person name="Cullen D."/>
            <person name="De Vries R."/>
            <person name="Hainaut M."/>
            <person name="Hatakka A."/>
            <person name="Henrissat B."/>
            <person name="Hilden K."/>
            <person name="Kuo R."/>
            <person name="Labutti K."/>
            <person name="Lipzen A."/>
            <person name="Makela M.R."/>
            <person name="Sandor L."/>
            <person name="Spatafora J.W."/>
            <person name="Grigoriev I.V."/>
            <person name="Hibbett D.S."/>
        </authorList>
    </citation>
    <scope>NUCLEOTIDE SEQUENCE [LARGE SCALE GENOMIC DNA]</scope>
    <source>
        <strain evidence="5 6">3A-2</strain>
    </source>
</reference>
<feature type="region of interest" description="Disordered" evidence="3">
    <location>
        <begin position="1"/>
        <end position="42"/>
    </location>
</feature>
<dbReference type="GO" id="GO:0006261">
    <property type="term" value="P:DNA-templated DNA replication"/>
    <property type="evidence" value="ECO:0007669"/>
    <property type="project" value="TreeGrafter"/>
</dbReference>
<proteinExistence type="predicted"/>
<dbReference type="SUPFAM" id="SSF47113">
    <property type="entry name" value="Histone-fold"/>
    <property type="match status" value="1"/>
</dbReference>
<feature type="domain" description="Transcription factor CBF/NF-Y/archaeal histone" evidence="4">
    <location>
        <begin position="52"/>
        <end position="111"/>
    </location>
</feature>
<dbReference type="GO" id="GO:0046982">
    <property type="term" value="F:protein heterodimerization activity"/>
    <property type="evidence" value="ECO:0007669"/>
    <property type="project" value="InterPro"/>
</dbReference>